<dbReference type="EMBL" id="LJSX01000009">
    <property type="protein sequence ID" value="KPQ11253.1"/>
    <property type="molecule type" value="Genomic_DNA"/>
</dbReference>
<evidence type="ECO:0000256" key="18">
    <source>
        <dbReference type="ARBA" id="ARBA00023065"/>
    </source>
</evidence>
<evidence type="ECO:0000256" key="15">
    <source>
        <dbReference type="ARBA" id="ARBA00022989"/>
    </source>
</evidence>
<dbReference type="InterPro" id="IPR050597">
    <property type="entry name" value="Cytochrome_c_Oxidase_Subunit"/>
</dbReference>
<dbReference type="GO" id="GO:0005506">
    <property type="term" value="F:iron ion binding"/>
    <property type="evidence" value="ECO:0007669"/>
    <property type="project" value="InterPro"/>
</dbReference>
<comment type="subcellular location">
    <subcellularLocation>
        <location evidence="1 21">Cell inner membrane</location>
    </subcellularLocation>
</comment>
<reference evidence="27 29" key="2">
    <citation type="submission" date="2016-08" db="EMBL/GenBank/DDBJ databases">
        <authorList>
            <person name="Varghese N."/>
            <person name="Submissions Spin"/>
        </authorList>
    </citation>
    <scope>NUCLEOTIDE SEQUENCE [LARGE SCALE GENOMIC DNA]</scope>
    <source>
        <strain evidence="27 29">HL-109</strain>
    </source>
</reference>
<keyword evidence="29" id="KW-1185">Reference proteome</keyword>
<feature type="transmembrane region" description="Helical" evidence="24">
    <location>
        <begin position="36"/>
        <end position="54"/>
    </location>
</feature>
<evidence type="ECO:0000256" key="3">
    <source>
        <dbReference type="ARBA" id="ARBA00006113"/>
    </source>
</evidence>
<dbReference type="InterPro" id="IPR032858">
    <property type="entry name" value="CcoP_N"/>
</dbReference>
<comment type="pathway">
    <text evidence="2 21">Energy metabolism; oxidative phosphorylation.</text>
</comment>
<feature type="binding site" description="axial binding residue" evidence="22">
    <location>
        <position position="226"/>
    </location>
    <ligand>
        <name>heme c</name>
        <dbReference type="ChEBI" id="CHEBI:61717"/>
        <label>2</label>
    </ligand>
    <ligandPart>
        <name>Fe</name>
        <dbReference type="ChEBI" id="CHEBI:18248"/>
    </ligandPart>
</feature>
<accession>A0A0P7YB42</accession>
<feature type="domain" description="Cytochrome c" evidence="25">
    <location>
        <begin position="112"/>
        <end position="201"/>
    </location>
</feature>
<dbReference type="InterPro" id="IPR008168">
    <property type="entry name" value="Cyt_C_IC"/>
</dbReference>
<feature type="binding site" description="covalent" evidence="23">
    <location>
        <position position="125"/>
    </location>
    <ligand>
        <name>heme c</name>
        <dbReference type="ChEBI" id="CHEBI:61717"/>
        <label>1</label>
    </ligand>
</feature>
<protein>
    <recommendedName>
        <fullName evidence="21">Cbb3-type cytochrome c oxidase subunit</fullName>
    </recommendedName>
</protein>
<dbReference type="PIRSF" id="PIRSF000006">
    <property type="entry name" value="Cbb3-Cox_fixP"/>
    <property type="match status" value="1"/>
</dbReference>
<evidence type="ECO:0000256" key="11">
    <source>
        <dbReference type="ARBA" id="ARBA00022723"/>
    </source>
</evidence>
<comment type="function">
    <text evidence="20">C-type cytochrome. Part of the cbb3-type cytochrome c oxidase complex. FixP subunit is required for transferring electrons from donor cytochrome c via its heme groups to FixO subunit. From there, electrons are shuttled to the catalytic binuclear center of FixN subunit where oxygen reduction takes place. The complex also functions as a proton pump.</text>
</comment>
<evidence type="ECO:0000256" key="5">
    <source>
        <dbReference type="ARBA" id="ARBA00022448"/>
    </source>
</evidence>
<feature type="binding site" description="covalent" evidence="23">
    <location>
        <position position="225"/>
    </location>
    <ligand>
        <name>heme c</name>
        <dbReference type="ChEBI" id="CHEBI:61717"/>
        <label>2</label>
    </ligand>
</feature>
<evidence type="ECO:0000256" key="8">
    <source>
        <dbReference type="ARBA" id="ARBA00022617"/>
    </source>
</evidence>
<keyword evidence="14 21" id="KW-0249">Electron transport</keyword>
<dbReference type="PANTHER" id="PTHR33751">
    <property type="entry name" value="CBB3-TYPE CYTOCHROME C OXIDASE SUBUNIT FIXP"/>
    <property type="match status" value="1"/>
</dbReference>
<evidence type="ECO:0000256" key="6">
    <source>
        <dbReference type="ARBA" id="ARBA00022475"/>
    </source>
</evidence>
<dbReference type="STRING" id="1653334.GA0071312_2747"/>
<dbReference type="PANTHER" id="PTHR33751:SF1">
    <property type="entry name" value="CBB3-TYPE CYTOCHROME C OXIDASE SUBUNIT FIXP"/>
    <property type="match status" value="1"/>
</dbReference>
<keyword evidence="9 21" id="KW-0679">Respiratory chain</keyword>
<comment type="cofactor">
    <cofactor evidence="21 23">
        <name>heme c</name>
        <dbReference type="ChEBI" id="CHEBI:61717"/>
    </cofactor>
    <text evidence="21 23">Binds 2 heme C groups per subunit.</text>
</comment>
<dbReference type="Pfam" id="PF13442">
    <property type="entry name" value="Cytochrome_CBB3"/>
    <property type="match status" value="1"/>
</dbReference>
<dbReference type="GO" id="GO:0016491">
    <property type="term" value="F:oxidoreductase activity"/>
    <property type="evidence" value="ECO:0007669"/>
    <property type="project" value="UniProtKB-KW"/>
</dbReference>
<dbReference type="Proteomes" id="UP000182800">
    <property type="component" value="Unassembled WGS sequence"/>
</dbReference>
<evidence type="ECO:0000256" key="4">
    <source>
        <dbReference type="ARBA" id="ARBA00011203"/>
    </source>
</evidence>
<evidence type="ECO:0000256" key="7">
    <source>
        <dbReference type="ARBA" id="ARBA00022519"/>
    </source>
</evidence>
<keyword evidence="17 21" id="KW-0408">Iron</keyword>
<feature type="binding site" description="axial binding residue" evidence="22">
    <location>
        <position position="267"/>
    </location>
    <ligand>
        <name>heme c</name>
        <dbReference type="ChEBI" id="CHEBI:61717"/>
        <label>1</label>
    </ligand>
    <ligandPart>
        <name>Fe</name>
        <dbReference type="ChEBI" id="CHEBI:18248"/>
    </ligandPart>
</feature>
<keyword evidence="13 21" id="KW-0375">Hydrogen ion transport</keyword>
<keyword evidence="5 21" id="KW-0813">Transport</keyword>
<dbReference type="GO" id="GO:0005886">
    <property type="term" value="C:plasma membrane"/>
    <property type="evidence" value="ECO:0007669"/>
    <property type="project" value="UniProtKB-SubCell"/>
</dbReference>
<keyword evidence="6 21" id="KW-1003">Cell membrane</keyword>
<evidence type="ECO:0000256" key="12">
    <source>
        <dbReference type="ARBA" id="ARBA00022737"/>
    </source>
</evidence>
<dbReference type="RefSeq" id="WP_074445412.1">
    <property type="nucleotide sequence ID" value="NZ_FMBM01000002.1"/>
</dbReference>
<evidence type="ECO:0000256" key="2">
    <source>
        <dbReference type="ARBA" id="ARBA00004673"/>
    </source>
</evidence>
<evidence type="ECO:0000256" key="1">
    <source>
        <dbReference type="ARBA" id="ARBA00004533"/>
    </source>
</evidence>
<keyword evidence="19 21" id="KW-0472">Membrane</keyword>
<keyword evidence="15 24" id="KW-1133">Transmembrane helix</keyword>
<dbReference type="Gene3D" id="6.10.280.130">
    <property type="match status" value="1"/>
</dbReference>
<keyword evidence="18 21" id="KW-0406">Ion transport</keyword>
<dbReference type="InterPro" id="IPR004678">
    <property type="entry name" value="Cyt_c_oxidase_cbb3_su3"/>
</dbReference>
<dbReference type="NCBIfam" id="TIGR00782">
    <property type="entry name" value="ccoP"/>
    <property type="match status" value="1"/>
</dbReference>
<keyword evidence="12" id="KW-0677">Repeat</keyword>
<sequence length="293" mass="31541">MASQDHKKDVDKVTGVSTTGHEWDGIKELNNPLPRWWLWVFYASIAFSVLYMFAYPAIPLISSSTTGLLGWHSRAAVVTDLEQLNETRGTNYAAIREAELDEIVADAQMASFAQAYGAAAFGDNCAGCHGAGGGGGPGYPNLLDDDWLWGGALDDIHQTVAFGIRSTHDETRFGDMPAFVRDGILDRDEAWAATDYVRDMAGLPVADNADLAFGEEVYVANCAACHGEGGEGMRALGAPNLVNGIWLYGSDRETIYEGIVNGRGAMMPHFGERLDDVTIKSLTIYVHALGGGE</sequence>
<dbReference type="InterPro" id="IPR036909">
    <property type="entry name" value="Cyt_c-like_dom_sf"/>
</dbReference>
<dbReference type="PRINTS" id="PR00605">
    <property type="entry name" value="CYTCHROMECIC"/>
</dbReference>
<keyword evidence="10 24" id="KW-0812">Transmembrane</keyword>
<evidence type="ECO:0000313" key="26">
    <source>
        <dbReference type="EMBL" id="KPQ11253.1"/>
    </source>
</evidence>
<dbReference type="Pfam" id="PF00034">
    <property type="entry name" value="Cytochrom_C"/>
    <property type="match status" value="1"/>
</dbReference>
<comment type="similarity">
    <text evidence="3 21">Belongs to the CcoP / FixP family.</text>
</comment>
<dbReference type="PATRIC" id="fig|1653334.4.peg.2610"/>
<evidence type="ECO:0000256" key="22">
    <source>
        <dbReference type="PIRSR" id="PIRSR000006-1"/>
    </source>
</evidence>
<evidence type="ECO:0000256" key="19">
    <source>
        <dbReference type="ARBA" id="ARBA00023136"/>
    </source>
</evidence>
<proteinExistence type="inferred from homology"/>
<keyword evidence="7 21" id="KW-0997">Cell inner membrane</keyword>
<dbReference type="Pfam" id="PF14715">
    <property type="entry name" value="FixP_N"/>
    <property type="match status" value="1"/>
</dbReference>
<dbReference type="InterPro" id="IPR038414">
    <property type="entry name" value="CcoP_N_sf"/>
</dbReference>
<feature type="domain" description="Cytochrome c" evidence="25">
    <location>
        <begin position="209"/>
        <end position="290"/>
    </location>
</feature>
<dbReference type="InterPro" id="IPR009056">
    <property type="entry name" value="Cyt_c-like_dom"/>
</dbReference>
<evidence type="ECO:0000256" key="14">
    <source>
        <dbReference type="ARBA" id="ARBA00022982"/>
    </source>
</evidence>
<keyword evidence="16 21" id="KW-0560">Oxidoreductase</keyword>
<keyword evidence="8 21" id="KW-0349">Heme</keyword>
<evidence type="ECO:0000313" key="29">
    <source>
        <dbReference type="Proteomes" id="UP000182800"/>
    </source>
</evidence>
<evidence type="ECO:0000313" key="27">
    <source>
        <dbReference type="EMBL" id="SCC81784.1"/>
    </source>
</evidence>
<comment type="caution">
    <text evidence="26">The sequence shown here is derived from an EMBL/GenBank/DDBJ whole genome shotgun (WGS) entry which is preliminary data.</text>
</comment>
<dbReference type="GO" id="GO:1902600">
    <property type="term" value="P:proton transmembrane transport"/>
    <property type="evidence" value="ECO:0007669"/>
    <property type="project" value="UniProtKB-KW"/>
</dbReference>
<evidence type="ECO:0000256" key="20">
    <source>
        <dbReference type="ARBA" id="ARBA00025525"/>
    </source>
</evidence>
<dbReference type="GO" id="GO:0009055">
    <property type="term" value="F:electron transfer activity"/>
    <property type="evidence" value="ECO:0007669"/>
    <property type="project" value="InterPro"/>
</dbReference>
<dbReference type="AlphaFoldDB" id="A0A0P7YB42"/>
<feature type="binding site" description="covalent" evidence="23">
    <location>
        <position position="222"/>
    </location>
    <ligand>
        <name>heme c</name>
        <dbReference type="ChEBI" id="CHEBI:61717"/>
        <label>2</label>
    </ligand>
</feature>
<feature type="binding site" description="covalent" evidence="23">
    <location>
        <position position="128"/>
    </location>
    <ligand>
        <name>heme c</name>
        <dbReference type="ChEBI" id="CHEBI:61717"/>
        <label>1</label>
    </ligand>
</feature>
<name>A0A0P7YB42_9HYPH</name>
<evidence type="ECO:0000256" key="24">
    <source>
        <dbReference type="SAM" id="Phobius"/>
    </source>
</evidence>
<evidence type="ECO:0000256" key="21">
    <source>
        <dbReference type="PIRNR" id="PIRNR000006"/>
    </source>
</evidence>
<gene>
    <name evidence="26" type="primary">ccoP</name>
    <name evidence="27" type="ORF">GA0071312_2747</name>
    <name evidence="26" type="ORF">HLUCCO17_07665</name>
</gene>
<dbReference type="UniPathway" id="UPA00705"/>
<evidence type="ECO:0000256" key="13">
    <source>
        <dbReference type="ARBA" id="ARBA00022781"/>
    </source>
</evidence>
<dbReference type="EMBL" id="FMBM01000002">
    <property type="protein sequence ID" value="SCC81784.1"/>
    <property type="molecule type" value="Genomic_DNA"/>
</dbReference>
<dbReference type="Gene3D" id="1.10.760.10">
    <property type="entry name" value="Cytochrome c-like domain"/>
    <property type="match status" value="2"/>
</dbReference>
<evidence type="ECO:0000256" key="16">
    <source>
        <dbReference type="ARBA" id="ARBA00023002"/>
    </source>
</evidence>
<evidence type="ECO:0000259" key="25">
    <source>
        <dbReference type="PROSITE" id="PS51007"/>
    </source>
</evidence>
<dbReference type="Proteomes" id="UP000050497">
    <property type="component" value="Unassembled WGS sequence"/>
</dbReference>
<dbReference type="GO" id="GO:0020037">
    <property type="term" value="F:heme binding"/>
    <property type="evidence" value="ECO:0007669"/>
    <property type="project" value="InterPro"/>
</dbReference>
<evidence type="ECO:0000256" key="9">
    <source>
        <dbReference type="ARBA" id="ARBA00022660"/>
    </source>
</evidence>
<reference evidence="26 28" key="1">
    <citation type="submission" date="2015-09" db="EMBL/GenBank/DDBJ databases">
        <title>Identification and resolution of microdiversity through metagenomic sequencing of parallel consortia.</title>
        <authorList>
            <person name="Nelson W.C."/>
            <person name="Romine M.F."/>
            <person name="Lindemann S.R."/>
        </authorList>
    </citation>
    <scope>NUCLEOTIDE SEQUENCE [LARGE SCALE GENOMIC DNA]</scope>
    <source>
        <strain evidence="26">HL-109</strain>
    </source>
</reference>
<evidence type="ECO:0000313" key="28">
    <source>
        <dbReference type="Proteomes" id="UP000050497"/>
    </source>
</evidence>
<dbReference type="PROSITE" id="PS51007">
    <property type="entry name" value="CYTC"/>
    <property type="match status" value="2"/>
</dbReference>
<evidence type="ECO:0000256" key="23">
    <source>
        <dbReference type="PIRSR" id="PIRSR000006-2"/>
    </source>
</evidence>
<dbReference type="OrthoDB" id="9811281at2"/>
<dbReference type="GO" id="GO:0006119">
    <property type="term" value="P:oxidative phosphorylation"/>
    <property type="evidence" value="ECO:0007669"/>
    <property type="project" value="UniProtKB-UniPathway"/>
</dbReference>
<comment type="subunit">
    <text evidence="4">Component of the cbb3-type cytochrome c oxidase at least composed of FixN, FixO, FixQ and FixP.</text>
</comment>
<dbReference type="SUPFAM" id="SSF46626">
    <property type="entry name" value="Cytochrome c"/>
    <property type="match status" value="2"/>
</dbReference>
<feature type="binding site" description="axial binding residue" evidence="22">
    <location>
        <position position="176"/>
    </location>
    <ligand>
        <name>heme c</name>
        <dbReference type="ChEBI" id="CHEBI:61717"/>
        <label>2</label>
    </ligand>
    <ligandPart>
        <name>Fe</name>
        <dbReference type="ChEBI" id="CHEBI:18248"/>
    </ligandPart>
</feature>
<feature type="binding site" description="axial binding residue" evidence="22">
    <location>
        <position position="129"/>
    </location>
    <ligand>
        <name>heme c</name>
        <dbReference type="ChEBI" id="CHEBI:61717"/>
        <label>1</label>
    </ligand>
    <ligandPart>
        <name>Fe</name>
        <dbReference type="ChEBI" id="CHEBI:18248"/>
    </ligandPart>
</feature>
<organism evidence="26 28">
    <name type="scientific">Saliniramus fredricksonii</name>
    <dbReference type="NCBI Taxonomy" id="1653334"/>
    <lineage>
        <taxon>Bacteria</taxon>
        <taxon>Pseudomonadati</taxon>
        <taxon>Pseudomonadota</taxon>
        <taxon>Alphaproteobacteria</taxon>
        <taxon>Hyphomicrobiales</taxon>
        <taxon>Salinarimonadaceae</taxon>
        <taxon>Saliniramus</taxon>
    </lineage>
</organism>
<evidence type="ECO:0000256" key="17">
    <source>
        <dbReference type="ARBA" id="ARBA00023004"/>
    </source>
</evidence>
<keyword evidence="11 21" id="KW-0479">Metal-binding</keyword>
<evidence type="ECO:0000256" key="10">
    <source>
        <dbReference type="ARBA" id="ARBA00022692"/>
    </source>
</evidence>